<evidence type="ECO:0000256" key="4">
    <source>
        <dbReference type="ARBA" id="ARBA00022475"/>
    </source>
</evidence>
<feature type="transmembrane region" description="Helical" evidence="8">
    <location>
        <begin position="152"/>
        <end position="178"/>
    </location>
</feature>
<dbReference type="STRING" id="1121390.SAMN02746041_01601"/>
<dbReference type="OrthoDB" id="9803444at2"/>
<name>A0A1W1XHG6_9BACT</name>
<dbReference type="InterPro" id="IPR011606">
    <property type="entry name" value="Brnchd-chn_aa_trnsp_permease"/>
</dbReference>
<accession>A0A1W1XHG6</accession>
<dbReference type="AlphaFoldDB" id="A0A1W1XHG6"/>
<evidence type="ECO:0000256" key="1">
    <source>
        <dbReference type="ARBA" id="ARBA00004651"/>
    </source>
</evidence>
<evidence type="ECO:0000313" key="10">
    <source>
        <dbReference type="Proteomes" id="UP000192783"/>
    </source>
</evidence>
<gene>
    <name evidence="9" type="ORF">SAMN02746041_01601</name>
</gene>
<dbReference type="Proteomes" id="UP000192783">
    <property type="component" value="Unassembled WGS sequence"/>
</dbReference>
<evidence type="ECO:0000256" key="7">
    <source>
        <dbReference type="ARBA" id="ARBA00023136"/>
    </source>
</evidence>
<evidence type="ECO:0000313" key="9">
    <source>
        <dbReference type="EMBL" id="SMC22951.1"/>
    </source>
</evidence>
<proteinExistence type="inferred from homology"/>
<feature type="transmembrane region" description="Helical" evidence="8">
    <location>
        <begin position="184"/>
        <end position="202"/>
    </location>
</feature>
<feature type="transmembrane region" description="Helical" evidence="8">
    <location>
        <begin position="87"/>
        <end position="106"/>
    </location>
</feature>
<dbReference type="PANTHER" id="PTHR34979:SF1">
    <property type="entry name" value="INNER MEMBRANE PROTEIN YGAZ"/>
    <property type="match status" value="1"/>
</dbReference>
<dbReference type="GO" id="GO:0005886">
    <property type="term" value="C:plasma membrane"/>
    <property type="evidence" value="ECO:0007669"/>
    <property type="project" value="UniProtKB-SubCell"/>
</dbReference>
<dbReference type="GO" id="GO:1903785">
    <property type="term" value="P:L-valine transmembrane transport"/>
    <property type="evidence" value="ECO:0007669"/>
    <property type="project" value="TreeGrafter"/>
</dbReference>
<evidence type="ECO:0000256" key="5">
    <source>
        <dbReference type="ARBA" id="ARBA00022692"/>
    </source>
</evidence>
<evidence type="ECO:0000256" key="3">
    <source>
        <dbReference type="ARBA" id="ARBA00022448"/>
    </source>
</evidence>
<keyword evidence="4" id="KW-1003">Cell membrane</keyword>
<feature type="transmembrane region" description="Helical" evidence="8">
    <location>
        <begin position="62"/>
        <end position="81"/>
    </location>
</feature>
<dbReference type="PANTHER" id="PTHR34979">
    <property type="entry name" value="INNER MEMBRANE PROTEIN YGAZ"/>
    <property type="match status" value="1"/>
</dbReference>
<keyword evidence="7 8" id="KW-0472">Membrane</keyword>
<evidence type="ECO:0000256" key="8">
    <source>
        <dbReference type="SAM" id="Phobius"/>
    </source>
</evidence>
<evidence type="ECO:0000256" key="2">
    <source>
        <dbReference type="ARBA" id="ARBA00010735"/>
    </source>
</evidence>
<evidence type="ECO:0000256" key="6">
    <source>
        <dbReference type="ARBA" id="ARBA00022989"/>
    </source>
</evidence>
<reference evidence="9 10" key="1">
    <citation type="submission" date="2017-04" db="EMBL/GenBank/DDBJ databases">
        <authorList>
            <person name="Afonso C.L."/>
            <person name="Miller P.J."/>
            <person name="Scott M.A."/>
            <person name="Spackman E."/>
            <person name="Goraichik I."/>
            <person name="Dimitrov K.M."/>
            <person name="Suarez D.L."/>
            <person name="Swayne D.E."/>
        </authorList>
    </citation>
    <scope>NUCLEOTIDE SEQUENCE [LARGE SCALE GENOMIC DNA]</scope>
    <source>
        <strain evidence="9 10">DSM 13146</strain>
    </source>
</reference>
<feature type="transmembrane region" description="Helical" evidence="8">
    <location>
        <begin position="35"/>
        <end position="55"/>
    </location>
</feature>
<comment type="subcellular location">
    <subcellularLocation>
        <location evidence="1">Cell membrane</location>
        <topology evidence="1">Multi-pass membrane protein</topology>
    </subcellularLocation>
</comment>
<dbReference type="RefSeq" id="WP_084057359.1">
    <property type="nucleotide sequence ID" value="NZ_FWXF01000007.1"/>
</dbReference>
<organism evidence="9 10">
    <name type="scientific">Desulfacinum hydrothermale DSM 13146</name>
    <dbReference type="NCBI Taxonomy" id="1121390"/>
    <lineage>
        <taxon>Bacteria</taxon>
        <taxon>Pseudomonadati</taxon>
        <taxon>Thermodesulfobacteriota</taxon>
        <taxon>Syntrophobacteria</taxon>
        <taxon>Syntrophobacterales</taxon>
        <taxon>Syntrophobacteraceae</taxon>
        <taxon>Desulfacinum</taxon>
    </lineage>
</organism>
<keyword evidence="6 8" id="KW-1133">Transmembrane helix</keyword>
<comment type="similarity">
    <text evidence="2">Belongs to the AzlC family.</text>
</comment>
<keyword evidence="5 8" id="KW-0812">Transmembrane</keyword>
<protein>
    <submittedName>
        <fullName evidence="9">4-azaleucine resistance probable transporter AzlC</fullName>
    </submittedName>
</protein>
<dbReference type="Pfam" id="PF03591">
    <property type="entry name" value="AzlC"/>
    <property type="match status" value="1"/>
</dbReference>
<dbReference type="EMBL" id="FWXF01000007">
    <property type="protein sequence ID" value="SMC22951.1"/>
    <property type="molecule type" value="Genomic_DNA"/>
</dbReference>
<keyword evidence="3" id="KW-0813">Transport</keyword>
<sequence length="256" mass="27226">MNPETSSRCPNDPSLQVGRDERFVALQDVGQGFTANLPVAASVAAYGSVLGVLAVQKGISWVQLLVMNLSVFAGSAQFVMVDMWVPPLPIAEMTLAVLAINLRYLLIGASLEPVFRGASFWHKACRMHLVADENWAVTMAVRRRDGYVSTGFLLGGGLCVVTAWCLGTLSGHLLGAAIEDPSVYALDFAFVAVFTALAMSLWRGASDTVPWVVAAATAVVVERLLPGKWYIICGALAGSLVAACRKNRHGGDEAES</sequence>
<keyword evidence="10" id="KW-1185">Reference proteome</keyword>